<protein>
    <submittedName>
        <fullName evidence="7">D-3-phosphoglycerate dehydrogenase (SerA, PHGDH)</fullName>
    </submittedName>
</protein>
<dbReference type="InterPro" id="IPR006140">
    <property type="entry name" value="D-isomer_DH_NAD-bd"/>
</dbReference>
<reference evidence="7" key="1">
    <citation type="submission" date="2014-11" db="EMBL/GenBank/DDBJ databases">
        <authorList>
            <person name="Zhu J."/>
            <person name="Qi W."/>
            <person name="Song R."/>
        </authorList>
    </citation>
    <scope>NUCLEOTIDE SEQUENCE</scope>
</reference>
<dbReference type="InterPro" id="IPR006139">
    <property type="entry name" value="D-isomer_2_OHA_DH_cat_dom"/>
</dbReference>
<dbReference type="PANTHER" id="PTHR42789">
    <property type="entry name" value="D-ISOMER SPECIFIC 2-HYDROXYACID DEHYDROGENASE FAMILY PROTEIN (AFU_ORTHOLOGUE AFUA_6G10090)"/>
    <property type="match status" value="1"/>
</dbReference>
<evidence type="ECO:0000256" key="4">
    <source>
        <dbReference type="RuleBase" id="RU003719"/>
    </source>
</evidence>
<dbReference type="GO" id="GO:0016616">
    <property type="term" value="F:oxidoreductase activity, acting on the CH-OH group of donors, NAD or NADP as acceptor"/>
    <property type="evidence" value="ECO:0007669"/>
    <property type="project" value="InterPro"/>
</dbReference>
<keyword evidence="2 4" id="KW-0560">Oxidoreductase</keyword>
<evidence type="ECO:0000259" key="5">
    <source>
        <dbReference type="Pfam" id="PF00389"/>
    </source>
</evidence>
<organism evidence="7">
    <name type="scientific">uncultured Poseidoniia archaeon</name>
    <dbReference type="NCBI Taxonomy" id="1697135"/>
    <lineage>
        <taxon>Archaea</taxon>
        <taxon>Methanobacteriati</taxon>
        <taxon>Thermoplasmatota</taxon>
        <taxon>Candidatus Poseidoniia</taxon>
        <taxon>environmental samples</taxon>
    </lineage>
</organism>
<keyword evidence="3" id="KW-0520">NAD</keyword>
<dbReference type="InterPro" id="IPR036291">
    <property type="entry name" value="NAD(P)-bd_dom_sf"/>
</dbReference>
<reference evidence="7" key="2">
    <citation type="journal article" date="2015" name="ISME J.">
        <title>A new class of marine Euryarchaeota group II from the Mediterranean deep chlorophyll maximum.</title>
        <authorList>
            <person name="Martin-Cuadrado A.B."/>
            <person name="Garcia-Heredia I."/>
            <person name="Molto A.G."/>
            <person name="Lopez-Ubeda R."/>
            <person name="Kimes N."/>
            <person name="Lopez-Garcia P."/>
            <person name="Moreira D."/>
            <person name="Rodriguez-Valera F."/>
        </authorList>
    </citation>
    <scope>NUCLEOTIDE SEQUENCE</scope>
</reference>
<proteinExistence type="inferred from homology"/>
<name>A0A1B1TDW4_9ARCH</name>
<dbReference type="EMBL" id="KP211886">
    <property type="protein sequence ID" value="ANV80422.1"/>
    <property type="molecule type" value="Genomic_DNA"/>
</dbReference>
<evidence type="ECO:0000256" key="3">
    <source>
        <dbReference type="ARBA" id="ARBA00023027"/>
    </source>
</evidence>
<dbReference type="GO" id="GO:0051287">
    <property type="term" value="F:NAD binding"/>
    <property type="evidence" value="ECO:0007669"/>
    <property type="project" value="InterPro"/>
</dbReference>
<dbReference type="Pfam" id="PF02826">
    <property type="entry name" value="2-Hacid_dh_C"/>
    <property type="match status" value="1"/>
</dbReference>
<dbReference type="Gene3D" id="3.40.50.720">
    <property type="entry name" value="NAD(P)-binding Rossmann-like Domain"/>
    <property type="match status" value="2"/>
</dbReference>
<feature type="domain" description="D-isomer specific 2-hydroxyacid dehydrogenase catalytic" evidence="5">
    <location>
        <begin position="4"/>
        <end position="324"/>
    </location>
</feature>
<evidence type="ECO:0000256" key="2">
    <source>
        <dbReference type="ARBA" id="ARBA00023002"/>
    </source>
</evidence>
<sequence length="324" mass="35877">MPRILISDGMSDEAIRKLRELEYEVIEKHYSQDELLSGVLNNYDAIIVRSATKLNGQVLSTVEEGKGIKFIGRAGVGVDNINIEEATKKKIVVCNTPQSSTQSVVELTIGHLISSTRHIATGDRKLRKNIWAKKELRGTELSGKNLGLVGFGRIAQGVSKVASALGMNIHCYDPFIDESIANENNCTIHTNVNDLFKNCTHISIHCSLNKDTYHLVNQERINMMPEYGFDGSKCGRHIVNCARGGIIDEEGAFIALNNGDLMSLALDVYENEPLYKSRLIELENFHGSPHIGASTVEAQNRIGQEIVTLLKDFFSDKRPHSALN</sequence>
<accession>A0A1B1TDW4</accession>
<evidence type="ECO:0000313" key="7">
    <source>
        <dbReference type="EMBL" id="ANV80452.1"/>
    </source>
</evidence>
<dbReference type="AlphaFoldDB" id="A0A1B1TDW4"/>
<feature type="domain" description="D-isomer specific 2-hydroxyacid dehydrogenase NAD-binding" evidence="6">
    <location>
        <begin position="110"/>
        <end position="292"/>
    </location>
</feature>
<evidence type="ECO:0000256" key="1">
    <source>
        <dbReference type="ARBA" id="ARBA00005854"/>
    </source>
</evidence>
<dbReference type="PANTHER" id="PTHR42789:SF1">
    <property type="entry name" value="D-ISOMER SPECIFIC 2-HYDROXYACID DEHYDROGENASE FAMILY PROTEIN (AFU_ORTHOLOGUE AFUA_6G10090)"/>
    <property type="match status" value="1"/>
</dbReference>
<evidence type="ECO:0000259" key="6">
    <source>
        <dbReference type="Pfam" id="PF02826"/>
    </source>
</evidence>
<dbReference type="SUPFAM" id="SSF52283">
    <property type="entry name" value="Formate/glycerate dehydrogenase catalytic domain-like"/>
    <property type="match status" value="1"/>
</dbReference>
<dbReference type="Pfam" id="PF00389">
    <property type="entry name" value="2-Hacid_dh"/>
    <property type="match status" value="1"/>
</dbReference>
<dbReference type="SUPFAM" id="SSF51735">
    <property type="entry name" value="NAD(P)-binding Rossmann-fold domains"/>
    <property type="match status" value="1"/>
</dbReference>
<dbReference type="InterPro" id="IPR050857">
    <property type="entry name" value="D-2-hydroxyacid_DH"/>
</dbReference>
<comment type="similarity">
    <text evidence="1 4">Belongs to the D-isomer specific 2-hydroxyacid dehydrogenase family.</text>
</comment>
<dbReference type="EMBL" id="KP211887">
    <property type="protein sequence ID" value="ANV80452.1"/>
    <property type="molecule type" value="Genomic_DNA"/>
</dbReference>